<accession>A0A1L7V4Z8</accession>
<dbReference type="RefSeq" id="XP_031076541.1">
    <property type="nucleotide sequence ID" value="XM_031225957.1"/>
</dbReference>
<dbReference type="AlphaFoldDB" id="A0A1L7V4Z8"/>
<dbReference type="PANTHER" id="PTHR42037:SF1">
    <property type="match status" value="1"/>
</dbReference>
<gene>
    <name evidence="1" type="ORF">FPRO_03792</name>
</gene>
<proteinExistence type="predicted"/>
<reference evidence="2" key="1">
    <citation type="journal article" date="2016" name="Genome Biol. Evol.">
        <title>Comparative 'omics' of the Fusarium fujikuroi species complex highlights differences in genetic potential and metabolite synthesis.</title>
        <authorList>
            <person name="Niehaus E.-M."/>
            <person name="Muensterkoetter M."/>
            <person name="Proctor R.H."/>
            <person name="Brown D.W."/>
            <person name="Sharon A."/>
            <person name="Idan Y."/>
            <person name="Oren-Young L."/>
            <person name="Sieber C.M."/>
            <person name="Novak O."/>
            <person name="Pencik A."/>
            <person name="Tarkowska D."/>
            <person name="Hromadova K."/>
            <person name="Freeman S."/>
            <person name="Maymon M."/>
            <person name="Elazar M."/>
            <person name="Youssef S.A."/>
            <person name="El-Shabrawy E.S.M."/>
            <person name="Shalaby A.B.A."/>
            <person name="Houterman P."/>
            <person name="Brock N.L."/>
            <person name="Burkhardt I."/>
            <person name="Tsavkelova E.A."/>
            <person name="Dickschat J.S."/>
            <person name="Galuszka P."/>
            <person name="Gueldener U."/>
            <person name="Tudzynski B."/>
        </authorList>
    </citation>
    <scope>NUCLEOTIDE SEQUENCE [LARGE SCALE GENOMIC DNA]</scope>
    <source>
        <strain evidence="2">ET1</strain>
    </source>
</reference>
<dbReference type="Pfam" id="PF14441">
    <property type="entry name" value="OTT_1508_deam"/>
    <property type="match status" value="1"/>
</dbReference>
<dbReference type="Proteomes" id="UP000183971">
    <property type="component" value="Unassembled WGS sequence"/>
</dbReference>
<comment type="caution">
    <text evidence="1">The sequence shown here is derived from an EMBL/GenBank/DDBJ whole genome shotgun (WGS) entry which is preliminary data.</text>
</comment>
<organism evidence="1 2">
    <name type="scientific">Fusarium proliferatum (strain ET1)</name>
    <name type="common">Orchid endophyte fungus</name>
    <dbReference type="NCBI Taxonomy" id="1227346"/>
    <lineage>
        <taxon>Eukaryota</taxon>
        <taxon>Fungi</taxon>
        <taxon>Dikarya</taxon>
        <taxon>Ascomycota</taxon>
        <taxon>Pezizomycotina</taxon>
        <taxon>Sordariomycetes</taxon>
        <taxon>Hypocreomycetidae</taxon>
        <taxon>Hypocreales</taxon>
        <taxon>Nectriaceae</taxon>
        <taxon>Fusarium</taxon>
        <taxon>Fusarium fujikuroi species complex</taxon>
    </lineage>
</organism>
<dbReference type="GeneID" id="42048677"/>
<dbReference type="InterPro" id="IPR027796">
    <property type="entry name" value="OTT_1508_deam-like"/>
</dbReference>
<keyword evidence="2" id="KW-1185">Reference proteome</keyword>
<dbReference type="VEuPathDB" id="FungiDB:FPRO_03792"/>
<evidence type="ECO:0000313" key="2">
    <source>
        <dbReference type="Proteomes" id="UP000183971"/>
    </source>
</evidence>
<protein>
    <submittedName>
        <fullName evidence="1">Uncharacterized protein</fullName>
    </submittedName>
</protein>
<sequence>MSQTEEIFPMPPTTVVRVGTPRLDKYQRLIARLYEAMVLLWIEQPIQGPQVTVKHDNISLTASRRRLTTGLAHYCDWDKGGRATTSIGIEDSEESSVFWVASNQGFDHGFEQGEFTLAHRTPTFLRQTLQRLQDVTREPDPSVGWLAEQVNNLARSFAAFAAPRIRKEASLLSRMATLCISHLNGSVTRRGNVADTEARSLKLWLQRFQYREVLGAYDICMSAYISRNDPQMDTLLRLSQEALVDEGSEMLAKASYNARHFVGRLADHIRVSKHLVEDALRVRQVLDVFRVSEVPAPSGAQPPEIDSHTNLDSILGRMISNGDEDFSYLQKDLSRFKNHVGLEDRVKEQFLKLQSNPPIVHCEVQVLEHFHRNGLRFADDDRFIGTSKFSCFCCKLYYRHHPSRPVEPDAHEQIYLNWGPINLAQGSHDTLYRELRDTLNPVIHDVRDAFFRAIRKKNISAFNRPNSITGLTRSVDTLVFADSDSEADSEQEGGTALRNA</sequence>
<dbReference type="PANTHER" id="PTHR42037">
    <property type="match status" value="1"/>
</dbReference>
<evidence type="ECO:0000313" key="1">
    <source>
        <dbReference type="EMBL" id="CZR35948.1"/>
    </source>
</evidence>
<dbReference type="EMBL" id="FJOF01000002">
    <property type="protein sequence ID" value="CZR35948.1"/>
    <property type="molecule type" value="Genomic_DNA"/>
</dbReference>
<name>A0A1L7V4Z8_FUSPR</name>